<evidence type="ECO:0000313" key="2">
    <source>
        <dbReference type="EMBL" id="GAC90456.1"/>
    </source>
</evidence>
<accession>R4FAE0</accession>
<dbReference type="GO" id="GO:0032259">
    <property type="term" value="P:methylation"/>
    <property type="evidence" value="ECO:0007669"/>
    <property type="project" value="UniProtKB-KW"/>
</dbReference>
<dbReference type="PANTHER" id="PTHR43591">
    <property type="entry name" value="METHYLTRANSFERASE"/>
    <property type="match status" value="1"/>
</dbReference>
<keyword evidence="2" id="KW-0489">Methyltransferase</keyword>
<sequence>MNNRWNAFIYKCWAPIYDFFFNRGLFYQARKRVFDGMEIPKGSNVLFVGVGTGADLAFFPLDHIRVVGIDYSPEMLKKAEEKYSSVELKQMDAQRLLFPNQSFDIVIASLILSVVPDPYQTIAEMVRVTKSGGRIIIFDKFSDSKRSILKRIIRPFLRVLGTDIGRSFEQLYEAYHQECRIVEDMPVILKGMYRKIVIEKS</sequence>
<keyword evidence="2" id="KW-0808">Transferase</keyword>
<evidence type="ECO:0000313" key="3">
    <source>
        <dbReference type="Proteomes" id="UP000013057"/>
    </source>
</evidence>
<dbReference type="RefSeq" id="WP_006319594.1">
    <property type="nucleotide sequence ID" value="NZ_BARH01000005.1"/>
</dbReference>
<evidence type="ECO:0000259" key="1">
    <source>
        <dbReference type="Pfam" id="PF08241"/>
    </source>
</evidence>
<proteinExistence type="predicted"/>
<dbReference type="PANTHER" id="PTHR43591:SF24">
    <property type="entry name" value="2-METHOXY-6-POLYPRENYL-1,4-BENZOQUINOL METHYLASE, MITOCHONDRIAL"/>
    <property type="match status" value="1"/>
</dbReference>
<dbReference type="SUPFAM" id="SSF53335">
    <property type="entry name" value="S-adenosyl-L-methionine-dependent methyltransferases"/>
    <property type="match status" value="1"/>
</dbReference>
<dbReference type="InterPro" id="IPR013216">
    <property type="entry name" value="Methyltransf_11"/>
</dbReference>
<reference evidence="3" key="1">
    <citation type="journal article" date="2013" name="Genome">
        <title>Draft Genome Sequence of a Thermophilic Member of the Bacillaceae, Anoxybacillus flavithermus Strain Kn10, Isolated from the Kan-nawa Hot Spring in Japan.</title>
        <authorList>
            <person name="Matsutani M."/>
            <person name="Shirakihara Y."/>
            <person name="Imada K."/>
            <person name="Yakushi T."/>
            <person name="Matsushita K."/>
        </authorList>
    </citation>
    <scope>NUCLEOTIDE SEQUENCE [LARGE SCALE GENOMIC DNA]</scope>
    <source>
        <strain evidence="3">NBRC 109594</strain>
    </source>
</reference>
<dbReference type="Pfam" id="PF08241">
    <property type="entry name" value="Methyltransf_11"/>
    <property type="match status" value="1"/>
</dbReference>
<dbReference type="AlphaFoldDB" id="R4FAE0"/>
<organism evidence="2 3">
    <name type="scientific">Anoxybacillus flavithermus NBRC 109594</name>
    <dbReference type="NCBI Taxonomy" id="1315967"/>
    <lineage>
        <taxon>Bacteria</taxon>
        <taxon>Bacillati</taxon>
        <taxon>Bacillota</taxon>
        <taxon>Bacilli</taxon>
        <taxon>Bacillales</taxon>
        <taxon>Anoxybacillaceae</taxon>
        <taxon>Anoxybacillus</taxon>
    </lineage>
</organism>
<dbReference type="InterPro" id="IPR029063">
    <property type="entry name" value="SAM-dependent_MTases_sf"/>
</dbReference>
<dbReference type="Gene3D" id="3.40.50.150">
    <property type="entry name" value="Vaccinia Virus protein VP39"/>
    <property type="match status" value="1"/>
</dbReference>
<name>R4FAE0_9BACL</name>
<feature type="domain" description="Methyltransferase type 11" evidence="1">
    <location>
        <begin position="48"/>
        <end position="137"/>
    </location>
</feature>
<dbReference type="CDD" id="cd02440">
    <property type="entry name" value="AdoMet_MTases"/>
    <property type="match status" value="1"/>
</dbReference>
<comment type="caution">
    <text evidence="2">The sequence shown here is derived from an EMBL/GenBank/DDBJ whole genome shotgun (WGS) entry which is preliminary data.</text>
</comment>
<dbReference type="GO" id="GO:0008757">
    <property type="term" value="F:S-adenosylmethionine-dependent methyltransferase activity"/>
    <property type="evidence" value="ECO:0007669"/>
    <property type="project" value="InterPro"/>
</dbReference>
<dbReference type="EMBL" id="BARH01000005">
    <property type="protein sequence ID" value="GAC90456.1"/>
    <property type="molecule type" value="Genomic_DNA"/>
</dbReference>
<gene>
    <name evidence="2" type="ORF">KN10_0892</name>
</gene>
<dbReference type="Proteomes" id="UP000013057">
    <property type="component" value="Unassembled WGS sequence"/>
</dbReference>
<protein>
    <submittedName>
        <fullName evidence="2">Type 11 methyltransferase</fullName>
    </submittedName>
</protein>